<comment type="caution">
    <text evidence="2">The sequence shown here is derived from an EMBL/GenBank/DDBJ whole genome shotgun (WGS) entry which is preliminary data.</text>
</comment>
<name>A0AA94HIF5_9STAP</name>
<evidence type="ECO:0000313" key="2">
    <source>
        <dbReference type="EMBL" id="SFK95381.1"/>
    </source>
</evidence>
<dbReference type="RefSeq" id="WP_158462234.1">
    <property type="nucleotide sequence ID" value="NZ_CP011366.1"/>
</dbReference>
<gene>
    <name evidence="2" type="ORF">SAMN05216235_2739</name>
</gene>
<evidence type="ECO:0000313" key="3">
    <source>
        <dbReference type="Proteomes" id="UP000183090"/>
    </source>
</evidence>
<dbReference type="EMBL" id="FOTB01000006">
    <property type="protein sequence ID" value="SFK95381.1"/>
    <property type="molecule type" value="Genomic_DNA"/>
</dbReference>
<reference evidence="2 3" key="1">
    <citation type="submission" date="2016-10" db="EMBL/GenBank/DDBJ databases">
        <authorList>
            <person name="Varghese N."/>
            <person name="Submissions S."/>
        </authorList>
    </citation>
    <scope>NUCLEOTIDE SEQUENCE [LARGE SCALE GENOMIC DNA]</scope>
    <source>
        <strain evidence="2 3">CGMCC 1.6501</strain>
    </source>
</reference>
<keyword evidence="1" id="KW-0175">Coiled coil</keyword>
<feature type="coiled-coil region" evidence="1">
    <location>
        <begin position="25"/>
        <end position="56"/>
    </location>
</feature>
<dbReference type="AlphaFoldDB" id="A0AA94HIF5"/>
<organism evidence="2 3">
    <name type="scientific">Salinicoccus halodurans</name>
    <dbReference type="NCBI Taxonomy" id="407035"/>
    <lineage>
        <taxon>Bacteria</taxon>
        <taxon>Bacillati</taxon>
        <taxon>Bacillota</taxon>
        <taxon>Bacilli</taxon>
        <taxon>Bacillales</taxon>
        <taxon>Staphylococcaceae</taxon>
        <taxon>Salinicoccus</taxon>
    </lineage>
</organism>
<proteinExistence type="predicted"/>
<dbReference type="Proteomes" id="UP000183090">
    <property type="component" value="Unassembled WGS sequence"/>
</dbReference>
<sequence length="58" mass="7027">MEYIKIPYSLFKSMVLESKEKDIQIFETEADLRVINERLERSEEAYDKLEEELDAQRN</sequence>
<protein>
    <submittedName>
        <fullName evidence="2">Uncharacterized protein</fullName>
    </submittedName>
</protein>
<evidence type="ECO:0000256" key="1">
    <source>
        <dbReference type="SAM" id="Coils"/>
    </source>
</evidence>
<accession>A0AA94HIF5</accession>